<proteinExistence type="predicted"/>
<protein>
    <recommendedName>
        <fullName evidence="5">QLQ domain-containing protein</fullName>
    </recommendedName>
</protein>
<sequence length="178" mass="19795">MNRSSPQPPAASANGVGLENPLTSQKQQTPQGQPHPGFTKQQLHVLKAQIRAFRRIKKGKMFSYSFSDGSFSTTLYSDIIISALGYLMLGTFIYVLIVDGSTFNANVLSRYEKLQRWDDALKAYTAKSAQATSQRLILDATLGNSYCSVFIPNPKFFGWRKGSQELSEQGFNISLKEV</sequence>
<dbReference type="AlphaFoldDB" id="A0AA35ZU80"/>
<reference evidence="6" key="1">
    <citation type="submission" date="2023-04" db="EMBL/GenBank/DDBJ databases">
        <authorList>
            <person name="Vijverberg K."/>
            <person name="Xiong W."/>
            <person name="Schranz E."/>
        </authorList>
    </citation>
    <scope>NUCLEOTIDE SEQUENCE</scope>
</reference>
<keyword evidence="4" id="KW-1133">Transmembrane helix</keyword>
<dbReference type="GO" id="GO:0048731">
    <property type="term" value="P:system development"/>
    <property type="evidence" value="ECO:0007669"/>
    <property type="project" value="UniProtKB-ARBA"/>
</dbReference>
<evidence type="ECO:0000313" key="7">
    <source>
        <dbReference type="Proteomes" id="UP001177003"/>
    </source>
</evidence>
<keyword evidence="4" id="KW-0472">Membrane</keyword>
<dbReference type="InterPro" id="IPR014978">
    <property type="entry name" value="Gln-Leu-Gln_QLQ"/>
</dbReference>
<dbReference type="PANTHER" id="PTHR36318">
    <property type="entry name" value="OS06G0581300 PROTEIN"/>
    <property type="match status" value="1"/>
</dbReference>
<evidence type="ECO:0000256" key="4">
    <source>
        <dbReference type="SAM" id="Phobius"/>
    </source>
</evidence>
<keyword evidence="2" id="KW-0539">Nucleus</keyword>
<evidence type="ECO:0000256" key="1">
    <source>
        <dbReference type="ARBA" id="ARBA00004123"/>
    </source>
</evidence>
<dbReference type="InterPro" id="IPR009943">
    <property type="entry name" value="DUF1475"/>
</dbReference>
<organism evidence="6 7">
    <name type="scientific">Lactuca saligna</name>
    <name type="common">Willowleaf lettuce</name>
    <dbReference type="NCBI Taxonomy" id="75948"/>
    <lineage>
        <taxon>Eukaryota</taxon>
        <taxon>Viridiplantae</taxon>
        <taxon>Streptophyta</taxon>
        <taxon>Embryophyta</taxon>
        <taxon>Tracheophyta</taxon>
        <taxon>Spermatophyta</taxon>
        <taxon>Magnoliopsida</taxon>
        <taxon>eudicotyledons</taxon>
        <taxon>Gunneridae</taxon>
        <taxon>Pentapetalae</taxon>
        <taxon>asterids</taxon>
        <taxon>campanulids</taxon>
        <taxon>Asterales</taxon>
        <taxon>Asteraceae</taxon>
        <taxon>Cichorioideae</taxon>
        <taxon>Cichorieae</taxon>
        <taxon>Lactucinae</taxon>
        <taxon>Lactuca</taxon>
    </lineage>
</organism>
<name>A0AA35ZU80_LACSI</name>
<comment type="subcellular location">
    <subcellularLocation>
        <location evidence="1">Nucleus</location>
    </subcellularLocation>
</comment>
<feature type="transmembrane region" description="Helical" evidence="4">
    <location>
        <begin position="79"/>
        <end position="98"/>
    </location>
</feature>
<feature type="domain" description="QLQ" evidence="5">
    <location>
        <begin position="38"/>
        <end position="59"/>
    </location>
</feature>
<dbReference type="PANTHER" id="PTHR36318:SF5">
    <property type="entry name" value="TRANSMEMBRANE PROTEIN"/>
    <property type="match status" value="1"/>
</dbReference>
<gene>
    <name evidence="6" type="ORF">LSALG_LOCUS37079</name>
</gene>
<dbReference type="GO" id="GO:0005634">
    <property type="term" value="C:nucleus"/>
    <property type="evidence" value="ECO:0007669"/>
    <property type="project" value="UniProtKB-SubCell"/>
</dbReference>
<dbReference type="EMBL" id="OX465084">
    <property type="protein sequence ID" value="CAI9298306.1"/>
    <property type="molecule type" value="Genomic_DNA"/>
</dbReference>
<dbReference type="GO" id="GO:0005524">
    <property type="term" value="F:ATP binding"/>
    <property type="evidence" value="ECO:0007669"/>
    <property type="project" value="InterPro"/>
</dbReference>
<feature type="region of interest" description="Disordered" evidence="3">
    <location>
        <begin position="1"/>
        <end position="38"/>
    </location>
</feature>
<feature type="compositionally biased region" description="Polar residues" evidence="3">
    <location>
        <begin position="21"/>
        <end position="32"/>
    </location>
</feature>
<dbReference type="Proteomes" id="UP001177003">
    <property type="component" value="Chromosome 8"/>
</dbReference>
<evidence type="ECO:0000256" key="3">
    <source>
        <dbReference type="SAM" id="MobiDB-lite"/>
    </source>
</evidence>
<keyword evidence="7" id="KW-1185">Reference proteome</keyword>
<evidence type="ECO:0000313" key="6">
    <source>
        <dbReference type="EMBL" id="CAI9298306.1"/>
    </source>
</evidence>
<dbReference type="Pfam" id="PF08880">
    <property type="entry name" value="QLQ"/>
    <property type="match status" value="1"/>
</dbReference>
<keyword evidence="4" id="KW-0812">Transmembrane</keyword>
<evidence type="ECO:0000259" key="5">
    <source>
        <dbReference type="Pfam" id="PF08880"/>
    </source>
</evidence>
<dbReference type="GO" id="GO:0006355">
    <property type="term" value="P:regulation of DNA-templated transcription"/>
    <property type="evidence" value="ECO:0007669"/>
    <property type="project" value="InterPro"/>
</dbReference>
<accession>A0AA35ZU80</accession>
<evidence type="ECO:0000256" key="2">
    <source>
        <dbReference type="ARBA" id="ARBA00023242"/>
    </source>
</evidence>